<evidence type="ECO:0000313" key="1">
    <source>
        <dbReference type="EMBL" id="KHG05837.1"/>
    </source>
</evidence>
<gene>
    <name evidence="1" type="ORF">F383_32772</name>
</gene>
<protein>
    <submittedName>
        <fullName evidence="1">Uncharacterized protein</fullName>
    </submittedName>
</protein>
<dbReference type="EMBL" id="JRRC01438217">
    <property type="protein sequence ID" value="KHG05837.1"/>
    <property type="molecule type" value="Genomic_DNA"/>
</dbReference>
<name>A0A0B0MZT0_GOSAR</name>
<accession>A0A0B0MZT0</accession>
<reference evidence="2" key="1">
    <citation type="submission" date="2014-09" db="EMBL/GenBank/DDBJ databases">
        <authorList>
            <person name="Mudge J."/>
            <person name="Ramaraj T."/>
            <person name="Lindquist I.E."/>
            <person name="Bharti A.K."/>
            <person name="Sundararajan A."/>
            <person name="Cameron C.T."/>
            <person name="Woodward J.E."/>
            <person name="May G.D."/>
            <person name="Brubaker C."/>
            <person name="Broadhvest J."/>
            <person name="Wilkins T.A."/>
        </authorList>
    </citation>
    <scope>NUCLEOTIDE SEQUENCE</scope>
    <source>
        <strain evidence="2">cv. AKA8401</strain>
    </source>
</reference>
<comment type="caution">
    <text evidence="1">The sequence shown here is derived from an EMBL/GenBank/DDBJ whole genome shotgun (WGS) entry which is preliminary data.</text>
</comment>
<evidence type="ECO:0000313" key="2">
    <source>
        <dbReference type="Proteomes" id="UP000032142"/>
    </source>
</evidence>
<dbReference type="Proteomes" id="UP000032142">
    <property type="component" value="Unassembled WGS sequence"/>
</dbReference>
<organism evidence="1 2">
    <name type="scientific">Gossypium arboreum</name>
    <name type="common">Tree cotton</name>
    <name type="synonym">Gossypium nanking</name>
    <dbReference type="NCBI Taxonomy" id="29729"/>
    <lineage>
        <taxon>Eukaryota</taxon>
        <taxon>Viridiplantae</taxon>
        <taxon>Streptophyta</taxon>
        <taxon>Embryophyta</taxon>
        <taxon>Tracheophyta</taxon>
        <taxon>Spermatophyta</taxon>
        <taxon>Magnoliopsida</taxon>
        <taxon>eudicotyledons</taxon>
        <taxon>Gunneridae</taxon>
        <taxon>Pentapetalae</taxon>
        <taxon>rosids</taxon>
        <taxon>malvids</taxon>
        <taxon>Malvales</taxon>
        <taxon>Malvaceae</taxon>
        <taxon>Malvoideae</taxon>
        <taxon>Gossypium</taxon>
    </lineage>
</organism>
<sequence>MYLCTAMRKWLVKGCMNLDYFLFVCIYMVS</sequence>
<dbReference type="AlphaFoldDB" id="A0A0B0MZT0"/>
<proteinExistence type="predicted"/>
<keyword evidence="2" id="KW-1185">Reference proteome</keyword>